<feature type="transmembrane region" description="Helical" evidence="2">
    <location>
        <begin position="30"/>
        <end position="56"/>
    </location>
</feature>
<dbReference type="AlphaFoldDB" id="A0A9W9YGE1"/>
<dbReference type="PROSITE" id="PS50850">
    <property type="entry name" value="MFS"/>
    <property type="match status" value="1"/>
</dbReference>
<dbReference type="InterPro" id="IPR036259">
    <property type="entry name" value="MFS_trans_sf"/>
</dbReference>
<feature type="transmembrane region" description="Helical" evidence="2">
    <location>
        <begin position="125"/>
        <end position="147"/>
    </location>
</feature>
<reference evidence="4" key="1">
    <citation type="submission" date="2023-01" db="EMBL/GenBank/DDBJ databases">
        <title>Genome assembly of the deep-sea coral Lophelia pertusa.</title>
        <authorList>
            <person name="Herrera S."/>
            <person name="Cordes E."/>
        </authorList>
    </citation>
    <scope>NUCLEOTIDE SEQUENCE</scope>
    <source>
        <strain evidence="4">USNM1676648</strain>
        <tissue evidence="4">Polyp</tissue>
    </source>
</reference>
<feature type="transmembrane region" description="Helical" evidence="2">
    <location>
        <begin position="276"/>
        <end position="293"/>
    </location>
</feature>
<keyword evidence="2" id="KW-1133">Transmembrane helix</keyword>
<feature type="transmembrane region" description="Helical" evidence="2">
    <location>
        <begin position="305"/>
        <end position="325"/>
    </location>
</feature>
<dbReference type="GO" id="GO:0022857">
    <property type="term" value="F:transmembrane transporter activity"/>
    <property type="evidence" value="ECO:0007669"/>
    <property type="project" value="InterPro"/>
</dbReference>
<protein>
    <recommendedName>
        <fullName evidence="3">Major facilitator superfamily (MFS) profile domain-containing protein</fullName>
    </recommendedName>
</protein>
<sequence length="440" mass="47610">MAEHEDSIHSSSRYLACRTARRSHKHDSGWAWVVGTCGCLCNVFVLGCSYSFGVIYPSLLDEFKRGKAQTAWIGSLCMSLTFFFGPLAGKLCDRFGPRVVTVVGALVSVIGLISTSQAQSLFVMYFTYSIVFAFGGCCVYTAVFVIVPKYFLKRRSLATGMIASGPGAGTFVMSPLLALSIEGLGWRGAFFVMAGLVAIVCVLGCTFDPNTPENTAEGDVRGSTRGNEKERKLLQNPEYLLMVFVAIIVVLGNSVPQVHMARYCEERGISLNLASKLYLVLGLCSAFARLLVGRLCDFTFVNRRYIYQAGLFVAGISTLLCPLAKTFPSLLFYVVTFGLFDGGQATVATVLVLTSVPEAQRAHALGMWLFFMSITMASGPPLAGYIADSTGSYAPAFYMAGGSIVTGASLYFMIYFFHSDAENATESQTELVVVEKVTVV</sequence>
<gene>
    <name evidence="4" type="ORF">OS493_003053</name>
</gene>
<organism evidence="4 5">
    <name type="scientific">Desmophyllum pertusum</name>
    <dbReference type="NCBI Taxonomy" id="174260"/>
    <lineage>
        <taxon>Eukaryota</taxon>
        <taxon>Metazoa</taxon>
        <taxon>Cnidaria</taxon>
        <taxon>Anthozoa</taxon>
        <taxon>Hexacorallia</taxon>
        <taxon>Scleractinia</taxon>
        <taxon>Caryophylliina</taxon>
        <taxon>Caryophylliidae</taxon>
        <taxon>Desmophyllum</taxon>
    </lineage>
</organism>
<dbReference type="CDD" id="cd17352">
    <property type="entry name" value="MFS_MCT_SLC16"/>
    <property type="match status" value="1"/>
</dbReference>
<evidence type="ECO:0000313" key="4">
    <source>
        <dbReference type="EMBL" id="KAJ7340317.1"/>
    </source>
</evidence>
<accession>A0A9W9YGE1</accession>
<dbReference type="PANTHER" id="PTHR11360:SF251">
    <property type="entry name" value="MAJOR FACILITATOR SUPERFAMILY (MFS) PROFILE DOMAIN-CONTAINING PROTEIN"/>
    <property type="match status" value="1"/>
</dbReference>
<dbReference type="InterPro" id="IPR020846">
    <property type="entry name" value="MFS_dom"/>
</dbReference>
<dbReference type="PANTHER" id="PTHR11360">
    <property type="entry name" value="MONOCARBOXYLATE TRANSPORTER"/>
    <property type="match status" value="1"/>
</dbReference>
<feature type="transmembrane region" description="Helical" evidence="2">
    <location>
        <begin position="239"/>
        <end position="256"/>
    </location>
</feature>
<evidence type="ECO:0000259" key="3">
    <source>
        <dbReference type="PROSITE" id="PS50850"/>
    </source>
</evidence>
<dbReference type="InterPro" id="IPR050327">
    <property type="entry name" value="Proton-linked_MCT"/>
</dbReference>
<evidence type="ECO:0000256" key="2">
    <source>
        <dbReference type="SAM" id="Phobius"/>
    </source>
</evidence>
<dbReference type="InterPro" id="IPR011701">
    <property type="entry name" value="MFS"/>
</dbReference>
<feature type="transmembrane region" description="Helical" evidence="2">
    <location>
        <begin position="68"/>
        <end position="88"/>
    </location>
</feature>
<keyword evidence="5" id="KW-1185">Reference proteome</keyword>
<feature type="transmembrane region" description="Helical" evidence="2">
    <location>
        <begin position="365"/>
        <end position="387"/>
    </location>
</feature>
<dbReference type="Gene3D" id="1.20.1250.20">
    <property type="entry name" value="MFS general substrate transporter like domains"/>
    <property type="match status" value="2"/>
</dbReference>
<feature type="domain" description="Major facilitator superfamily (MFS) profile" evidence="3">
    <location>
        <begin position="31"/>
        <end position="419"/>
    </location>
</feature>
<dbReference type="EMBL" id="MU827778">
    <property type="protein sequence ID" value="KAJ7340317.1"/>
    <property type="molecule type" value="Genomic_DNA"/>
</dbReference>
<evidence type="ECO:0000313" key="5">
    <source>
        <dbReference type="Proteomes" id="UP001163046"/>
    </source>
</evidence>
<feature type="transmembrane region" description="Helical" evidence="2">
    <location>
        <begin position="184"/>
        <end position="207"/>
    </location>
</feature>
<keyword evidence="2" id="KW-0472">Membrane</keyword>
<feature type="transmembrane region" description="Helical" evidence="2">
    <location>
        <begin position="331"/>
        <end position="353"/>
    </location>
</feature>
<comment type="subcellular location">
    <subcellularLocation>
        <location evidence="1">Membrane</location>
        <topology evidence="1">Multi-pass membrane protein</topology>
    </subcellularLocation>
</comment>
<proteinExistence type="predicted"/>
<dbReference type="SUPFAM" id="SSF103473">
    <property type="entry name" value="MFS general substrate transporter"/>
    <property type="match status" value="1"/>
</dbReference>
<evidence type="ECO:0000256" key="1">
    <source>
        <dbReference type="ARBA" id="ARBA00004141"/>
    </source>
</evidence>
<feature type="transmembrane region" description="Helical" evidence="2">
    <location>
        <begin position="95"/>
        <end position="113"/>
    </location>
</feature>
<dbReference type="OrthoDB" id="5952548at2759"/>
<dbReference type="GO" id="GO:0016020">
    <property type="term" value="C:membrane"/>
    <property type="evidence" value="ECO:0007669"/>
    <property type="project" value="UniProtKB-SubCell"/>
</dbReference>
<feature type="transmembrane region" description="Helical" evidence="2">
    <location>
        <begin position="393"/>
        <end position="417"/>
    </location>
</feature>
<name>A0A9W9YGE1_9CNID</name>
<comment type="caution">
    <text evidence="4">The sequence shown here is derived from an EMBL/GenBank/DDBJ whole genome shotgun (WGS) entry which is preliminary data.</text>
</comment>
<dbReference type="Proteomes" id="UP001163046">
    <property type="component" value="Unassembled WGS sequence"/>
</dbReference>
<dbReference type="Pfam" id="PF07690">
    <property type="entry name" value="MFS_1"/>
    <property type="match status" value="2"/>
</dbReference>
<feature type="transmembrane region" description="Helical" evidence="2">
    <location>
        <begin position="159"/>
        <end position="178"/>
    </location>
</feature>
<keyword evidence="2" id="KW-0812">Transmembrane</keyword>